<dbReference type="NCBIfam" id="TIGR02451">
    <property type="entry name" value="anti_sig_ChrR"/>
    <property type="match status" value="1"/>
</dbReference>
<dbReference type="eggNOG" id="COG3806">
    <property type="taxonomic scope" value="Bacteria"/>
</dbReference>
<dbReference type="InterPro" id="IPR012807">
    <property type="entry name" value="Anti-sigma_ChrR"/>
</dbReference>
<organism evidence="2 3">
    <name type="scientific">Teredinibacter turnerae (strain ATCC 39867 / T7901)</name>
    <dbReference type="NCBI Taxonomy" id="377629"/>
    <lineage>
        <taxon>Bacteria</taxon>
        <taxon>Pseudomonadati</taxon>
        <taxon>Pseudomonadota</taxon>
        <taxon>Gammaproteobacteria</taxon>
        <taxon>Cellvibrionales</taxon>
        <taxon>Cellvibrionaceae</taxon>
        <taxon>Teredinibacter</taxon>
    </lineage>
</organism>
<dbReference type="OrthoDB" id="2988517at2"/>
<dbReference type="STRING" id="377629.TERTU_3475"/>
<dbReference type="AlphaFoldDB" id="C5BRA1"/>
<accession>C5BRA1</accession>
<dbReference type="InterPro" id="IPR025979">
    <property type="entry name" value="ChrR-like_cupin_dom"/>
</dbReference>
<dbReference type="SUPFAM" id="SSF51182">
    <property type="entry name" value="RmlC-like cupins"/>
    <property type="match status" value="1"/>
</dbReference>
<evidence type="ECO:0000259" key="1">
    <source>
        <dbReference type="Pfam" id="PF12973"/>
    </source>
</evidence>
<dbReference type="InterPro" id="IPR011051">
    <property type="entry name" value="RmlC_Cupin_sf"/>
</dbReference>
<dbReference type="Proteomes" id="UP000009080">
    <property type="component" value="Chromosome"/>
</dbReference>
<dbReference type="Gene3D" id="1.10.10.1320">
    <property type="entry name" value="Anti-sigma factor, zinc-finger domain"/>
    <property type="match status" value="1"/>
</dbReference>
<dbReference type="CDD" id="cd20301">
    <property type="entry name" value="cupin_ChrR"/>
    <property type="match status" value="1"/>
</dbReference>
<evidence type="ECO:0000313" key="2">
    <source>
        <dbReference type="EMBL" id="ACR12314.1"/>
    </source>
</evidence>
<dbReference type="Pfam" id="PF12973">
    <property type="entry name" value="Cupin_7"/>
    <property type="match status" value="1"/>
</dbReference>
<protein>
    <submittedName>
        <fullName evidence="2">Anti-sigm factor, ChrR</fullName>
    </submittedName>
</protein>
<reference evidence="2 3" key="1">
    <citation type="journal article" date="2009" name="PLoS ONE">
        <title>The complete genome of Teredinibacter turnerae T7901: an intracellular endosymbiont of marine wood-boring bivalves (shipworms).</title>
        <authorList>
            <person name="Yang J.C."/>
            <person name="Madupu R."/>
            <person name="Durkin A.S."/>
            <person name="Ekborg N.A."/>
            <person name="Pedamallu C.S."/>
            <person name="Hostetler J.B."/>
            <person name="Radune D."/>
            <person name="Toms B.S."/>
            <person name="Henrissat B."/>
            <person name="Coutinho P.M."/>
            <person name="Schwarz S."/>
            <person name="Field L."/>
            <person name="Trindade-Silva A.E."/>
            <person name="Soares C.A.G."/>
            <person name="Elshahawi S."/>
            <person name="Hanora A."/>
            <person name="Schmidt E.W."/>
            <person name="Haygood M.G."/>
            <person name="Posfai J."/>
            <person name="Benner J."/>
            <person name="Madinger C."/>
            <person name="Nove J."/>
            <person name="Anton B."/>
            <person name="Chaudhary K."/>
            <person name="Foster J."/>
            <person name="Holman A."/>
            <person name="Kumar S."/>
            <person name="Lessard P.A."/>
            <person name="Luyten Y.A."/>
            <person name="Slatko B."/>
            <person name="Wood N."/>
            <person name="Wu B."/>
            <person name="Teplitski M."/>
            <person name="Mougous J.D."/>
            <person name="Ward N."/>
            <person name="Eisen J.A."/>
            <person name="Badger J.H."/>
            <person name="Distel D.L."/>
        </authorList>
    </citation>
    <scope>NUCLEOTIDE SEQUENCE [LARGE SCALE GENOMIC DNA]</scope>
    <source>
        <strain evidence="3">ATCC 39867 / T7901</strain>
    </source>
</reference>
<dbReference type="KEGG" id="ttu:TERTU_3475"/>
<feature type="domain" description="ChrR-like cupin" evidence="1">
    <location>
        <begin position="112"/>
        <end position="202"/>
    </location>
</feature>
<dbReference type="InterPro" id="IPR041916">
    <property type="entry name" value="Anti_sigma_zinc_sf"/>
</dbReference>
<name>C5BRA1_TERTT</name>
<sequence length="228" mass="25067">MIKHHPSAELLADYASGSLKPSHSLCIAAHLEQCESCRRQAMQLELLGAQLFDQLRAPAATNTDTLKAAVFANLDDDATPEVNSASKSAIDSAIEKYRVPRALGQFLQGGYSELSWVKVSPSIKITTLLKDKDGSQIALSRVKPGGKMPHHRHTGDELTVVLEGAFSDETGLYRKGDFVSRDSRHKHKPMVTKDSECICLMVLDAPIEFTGMFSRFLNPLVKRNHSHG</sequence>
<keyword evidence="3" id="KW-1185">Reference proteome</keyword>
<dbReference type="RefSeq" id="WP_015818426.1">
    <property type="nucleotide sequence ID" value="NC_012997.1"/>
</dbReference>
<gene>
    <name evidence="2" type="ordered locus">TERTU_3475</name>
</gene>
<evidence type="ECO:0000313" key="3">
    <source>
        <dbReference type="Proteomes" id="UP000009080"/>
    </source>
</evidence>
<dbReference type="Gene3D" id="2.60.120.10">
    <property type="entry name" value="Jelly Rolls"/>
    <property type="match status" value="1"/>
</dbReference>
<dbReference type="EMBL" id="CP001614">
    <property type="protein sequence ID" value="ACR12314.1"/>
    <property type="molecule type" value="Genomic_DNA"/>
</dbReference>
<proteinExistence type="predicted"/>
<dbReference type="InterPro" id="IPR014710">
    <property type="entry name" value="RmlC-like_jellyroll"/>
</dbReference>
<dbReference type="HOGENOM" id="CLU_090912_0_0_6"/>